<dbReference type="OrthoDB" id="9806951at2"/>
<dbReference type="InterPro" id="IPR017646">
    <property type="entry name" value="Dnd_assoc_2"/>
</dbReference>
<accession>A0A3D8M369</accession>
<name>A0A3D8M369_9ALTE</name>
<proteinExistence type="predicted"/>
<evidence type="ECO:0000313" key="2">
    <source>
        <dbReference type="EMBL" id="RDV23974.1"/>
    </source>
</evidence>
<organism evidence="2 3">
    <name type="scientific">Alteromonas aestuariivivens</name>
    <dbReference type="NCBI Taxonomy" id="1938339"/>
    <lineage>
        <taxon>Bacteria</taxon>
        <taxon>Pseudomonadati</taxon>
        <taxon>Pseudomonadota</taxon>
        <taxon>Gammaproteobacteria</taxon>
        <taxon>Alteromonadales</taxon>
        <taxon>Alteromonadaceae</taxon>
        <taxon>Alteromonas/Salinimonas group</taxon>
        <taxon>Alteromonas</taxon>
    </lineage>
</organism>
<reference evidence="3" key="1">
    <citation type="submission" date="2018-08" db="EMBL/GenBank/DDBJ databases">
        <authorList>
            <person name="Zhang J."/>
            <person name="Du Z.-J."/>
        </authorList>
    </citation>
    <scope>NUCLEOTIDE SEQUENCE [LARGE SCALE GENOMIC DNA]</scope>
    <source>
        <strain evidence="3">KCTC 52655</strain>
    </source>
</reference>
<evidence type="ECO:0000313" key="3">
    <source>
        <dbReference type="Proteomes" id="UP000256561"/>
    </source>
</evidence>
<dbReference type="InterPro" id="IPR008571">
    <property type="entry name" value="HerA-like"/>
</dbReference>
<evidence type="ECO:0000259" key="1">
    <source>
        <dbReference type="Pfam" id="PF01935"/>
    </source>
</evidence>
<dbReference type="InterPro" id="IPR002789">
    <property type="entry name" value="HerA_central"/>
</dbReference>
<dbReference type="RefSeq" id="WP_115594542.1">
    <property type="nucleotide sequence ID" value="NZ_QRHA01000017.1"/>
</dbReference>
<dbReference type="NCBIfam" id="TIGR03237">
    <property type="entry name" value="dnd_assoc_2"/>
    <property type="match status" value="1"/>
</dbReference>
<dbReference type="SUPFAM" id="SSF52540">
    <property type="entry name" value="P-loop containing nucleoside triphosphate hydrolases"/>
    <property type="match status" value="1"/>
</dbReference>
<feature type="domain" description="Helicase HerA central" evidence="1">
    <location>
        <begin position="1317"/>
        <end position="1541"/>
    </location>
</feature>
<gene>
    <name evidence="2" type="primary">dptH</name>
    <name evidence="2" type="ORF">DXV75_16565</name>
</gene>
<dbReference type="InterPro" id="IPR027417">
    <property type="entry name" value="P-loop_NTPase"/>
</dbReference>
<keyword evidence="3" id="KW-1185">Reference proteome</keyword>
<protein>
    <submittedName>
        <fullName evidence="2">DNA phosphorothioation-dependent restriction protein DptH</fullName>
    </submittedName>
</protein>
<sequence>MSKKLYEDFLVEHFCKWARQGIEGESRFQFRSPDSSNSQNLYNALLKVADTSISVVTETINQQFQAIEIADKKIIPVVHSETETGFSENYISHLRDLISSQTGNLSDCVLLVVHNSFLDTLINSARDLGKPGEVWHPSTIKHSLSELISSITGTDQISQCLLDHRFKLIIEDGATMFGFSELYEALEDGVIQFSELGLFNDNTIISWDDTAQIDKRLSQNHQLYESISEIVEKYPQELVEKLGDLDLSEKFVKQHFIDGDSWVELDFGAIVKERRENKENLLAFERESAGALNFIARENKKERHLIIEVPEGQNEFSLEAYFTGGKIEKNELKLQHTNEPISLDVNNRSQKHSIVQANGSFGGKPLYFSIDFKREKPQERFKYRILVLPQGAFYLADLADSFLLTPRKQLITLQTNAGKLQVAEHGDTAKVTQSNQTFVVNQTQTVDFAEYANETDSLTFSVQSGECTLSFEVEGAVSGDSLSLPLVLDTNFFTRLYNDEFNGLYNRAKEKVVIDGKDLTPKGMRKNLLRWEAELLDTRTLATKVGARPEVKLENLEEPFGELHQAYNDLFDYLDSRKGLISTCSWGPKFVDLVEKVVENYLNEIEKLDTKVLLSPDSVILANIGIAEFDEQEYLTPYHPLNLAYFAQLVNKASQEDDSSFGTLPRATVKRLNAEGLLPFVWHAEDNFAYNQAVAENRMWCKLVADKDTSLGYVRPLVRQKANEFTKAFDVLFSKGGKETLYINSINNADNTSLFLGLVDYLKKLSPEQANRIHVNLYDKKLQRTYFDDFADAPSYDELKELAELGSEKDKGDAIADLLKSRITYSKFKLDSAVEAFNYAHISFVRNDTSVEATPVDVLTEKTGVACHGLLAGETAYDEQSTYFTTYGLNNLEMANNQSLKLSSHFNNLAKAAWCGQKYETNNGLALKVSGKLTELLEHVYENSVWTVIIDPKVTLDFFKTQKDAVLIHYSDNFSNSANYDAITVTKRRDLYDQVLSQGVKGLIDEFNAFNGEWLLKMITCNDNERKEKKSIIGAYKYVNCLLHQSDIIWVPMSVAEMLRVAGNIGLRMSESEFSRFSQGYKSGAISDDVLFVGFKDKEMYLLPLEVKMGQKRNHSKGVQQAKELKRYLVENLFGRDDLAGHLYRGLFVRQIFMQVDKFELYKVYQEDYFEKLKARREWWLQGDYRVVDLANYPQGFMMAFFENADYAKEEYSLEDNILQIKLPSANLNRFISTPLQNLLSNIQSSELCYIPDEFILSAEQALITPAIEPINPNETDRPAYNGNQPEEKEVRKVAEQETSSLINKTNTLEPLKVLVGHATNNNQPVYWEPTNTAKFMNTNSGIIGTMGTGKTQCTKSVVTQLHCNQHNNVDGKPIGILIFDYKSDYVDDKFLSATNGRSFKLHKLPYNPLSLFGDTPMLPVHTARGFSETMGKAFGLGQRQQLRLRRLIGEAYELAGIDRADESTWRKPAPSLADVWELFIDSEPTEDSLFAALESVCELEIFEDDINNCMSLYELINGTTVIELAGYPSEVQNLVVALTLDLFYSQMQKQGKPEVQGDLRQVTKLILVDEADNFMSQNFPSLRKILKEGREYGVGVILSTQDITHFKTGENDYSAYILSWIVHRVSQIKNQDIKSIFNKDDKSDQELLMKAVRELEKHHSLYINGDKKITKIKDKAFWELK</sequence>
<dbReference type="Pfam" id="PF01935">
    <property type="entry name" value="DUF87"/>
    <property type="match status" value="1"/>
</dbReference>
<dbReference type="Gene3D" id="3.40.50.300">
    <property type="entry name" value="P-loop containing nucleotide triphosphate hydrolases"/>
    <property type="match status" value="2"/>
</dbReference>
<comment type="caution">
    <text evidence="2">The sequence shown here is derived from an EMBL/GenBank/DDBJ whole genome shotgun (WGS) entry which is preliminary data.</text>
</comment>
<dbReference type="PANTHER" id="PTHR42957:SF1">
    <property type="entry name" value="HELICASE MJ1565-RELATED"/>
    <property type="match status" value="1"/>
</dbReference>
<dbReference type="Proteomes" id="UP000256561">
    <property type="component" value="Unassembled WGS sequence"/>
</dbReference>
<dbReference type="EMBL" id="QRHA01000017">
    <property type="protein sequence ID" value="RDV23974.1"/>
    <property type="molecule type" value="Genomic_DNA"/>
</dbReference>
<dbReference type="PANTHER" id="PTHR42957">
    <property type="entry name" value="HELICASE MJ1565-RELATED"/>
    <property type="match status" value="1"/>
</dbReference>